<dbReference type="Pfam" id="PF07714">
    <property type="entry name" value="PK_Tyr_Ser-Thr"/>
    <property type="match status" value="1"/>
</dbReference>
<comment type="similarity">
    <text evidence="5">Belongs to the protein kinase superfamily.</text>
</comment>
<dbReference type="InterPro" id="IPR001315">
    <property type="entry name" value="CARD"/>
</dbReference>
<dbReference type="GO" id="GO:0004706">
    <property type="term" value="F:JUN kinase kinase kinase activity"/>
    <property type="evidence" value="ECO:0007669"/>
    <property type="project" value="TreeGrafter"/>
</dbReference>
<feature type="binding site" evidence="4">
    <location>
        <position position="38"/>
    </location>
    <ligand>
        <name>ATP</name>
        <dbReference type="ChEBI" id="CHEBI:30616"/>
    </ligand>
</feature>
<dbReference type="InterPro" id="IPR011009">
    <property type="entry name" value="Kinase-like_dom_sf"/>
</dbReference>
<protein>
    <recommendedName>
        <fullName evidence="10">Mitogen-activated protein kinase kinase kinase</fullName>
    </recommendedName>
</protein>
<dbReference type="PROSITE" id="PS50011">
    <property type="entry name" value="PROTEIN_KINASE_DOM"/>
    <property type="match status" value="1"/>
</dbReference>
<dbReference type="SMART" id="SM00220">
    <property type="entry name" value="S_TKc"/>
    <property type="match status" value="1"/>
</dbReference>
<evidence type="ECO:0000256" key="5">
    <source>
        <dbReference type="RuleBase" id="RU000304"/>
    </source>
</evidence>
<keyword evidence="1 5" id="KW-0808">Transferase</keyword>
<dbReference type="Pfam" id="PF00619">
    <property type="entry name" value="CARD"/>
    <property type="match status" value="1"/>
</dbReference>
<evidence type="ECO:0000313" key="8">
    <source>
        <dbReference type="EMBL" id="KAG8449829.1"/>
    </source>
</evidence>
<evidence type="ECO:0000256" key="4">
    <source>
        <dbReference type="PROSITE-ProRule" id="PRU10141"/>
    </source>
</evidence>
<keyword evidence="2 4" id="KW-0547">Nucleotide-binding</keyword>
<dbReference type="GO" id="GO:0043123">
    <property type="term" value="P:positive regulation of canonical NF-kappaB signal transduction"/>
    <property type="evidence" value="ECO:0007669"/>
    <property type="project" value="UniProtKB-ARBA"/>
</dbReference>
<dbReference type="OrthoDB" id="4062651at2759"/>
<dbReference type="EMBL" id="JAACNH010000003">
    <property type="protein sequence ID" value="KAG8449829.1"/>
    <property type="molecule type" value="Genomic_DNA"/>
</dbReference>
<evidence type="ECO:0008006" key="10">
    <source>
        <dbReference type="Google" id="ProtNLM"/>
    </source>
</evidence>
<dbReference type="SUPFAM" id="SSF56112">
    <property type="entry name" value="Protein kinase-like (PK-like)"/>
    <property type="match status" value="1"/>
</dbReference>
<dbReference type="InterPro" id="IPR051681">
    <property type="entry name" value="Ser/Thr_Kinases-Pseudokinases"/>
</dbReference>
<sequence>MQELPPGDLFNLQRVGEGGFGQVFRGWSQSLGMEVALKVCEKEGRTIEEIEKEREMMHRANFTYVLRLLAVCDTPNGIQSGYGLVMEFMPHGSLHTLFQQVPDVPWALRFRILHQVALGMNYLHHILVPPIIHRDLKPANVLLSKVLDVQLTDFGLSKNLISTKSVSLDCMAGTLAYMPPEAFDVNYLPTKYFDVYSFGILTWSVLSGQQPYPNAPSALIMHQIPQGNRPDIHEVIKWKSVKMVPKAIDIMTKCWDSRADNRPSFRDCLPVTQSMFNEYTGEVDTAVQEVLTCLQGTGTQSSSSVDIRDRAIPLETSDFSGILGRIRDSVDTPPPAVKNFKVPEDAVEFLRKNLANIVKSKPELSSILRTLLSEKIINEEELDVIMITGTVENQIRETLRHVMNKGKRSSIRFLELLSQHHRSLLESF</sequence>
<evidence type="ECO:0000313" key="9">
    <source>
        <dbReference type="Proteomes" id="UP000812440"/>
    </source>
</evidence>
<evidence type="ECO:0000259" key="7">
    <source>
        <dbReference type="PROSITE" id="PS50209"/>
    </source>
</evidence>
<dbReference type="PROSITE" id="PS00108">
    <property type="entry name" value="PROTEIN_KINASE_ST"/>
    <property type="match status" value="1"/>
</dbReference>
<proteinExistence type="inferred from homology"/>
<dbReference type="InterPro" id="IPR001245">
    <property type="entry name" value="Ser-Thr/Tyr_kinase_cat_dom"/>
</dbReference>
<keyword evidence="3 4" id="KW-0067">ATP-binding</keyword>
<reference evidence="8" key="1">
    <citation type="thesis" date="2020" institute="ProQuest LLC" country="789 East Eisenhower Parkway, Ann Arbor, MI, USA">
        <title>Comparative Genomics and Chromosome Evolution.</title>
        <authorList>
            <person name="Mudd A.B."/>
        </authorList>
    </citation>
    <scope>NUCLEOTIDE SEQUENCE</scope>
    <source>
        <strain evidence="8">Female2</strain>
        <tissue evidence="8">Blood</tissue>
    </source>
</reference>
<dbReference type="GO" id="GO:0031349">
    <property type="term" value="P:positive regulation of defense response"/>
    <property type="evidence" value="ECO:0007669"/>
    <property type="project" value="UniProtKB-ARBA"/>
</dbReference>
<evidence type="ECO:0000259" key="6">
    <source>
        <dbReference type="PROSITE" id="PS50011"/>
    </source>
</evidence>
<dbReference type="GO" id="GO:0009893">
    <property type="term" value="P:positive regulation of metabolic process"/>
    <property type="evidence" value="ECO:0007669"/>
    <property type="project" value="UniProtKB-ARBA"/>
</dbReference>
<dbReference type="Proteomes" id="UP000812440">
    <property type="component" value="Chromosome 8_10"/>
</dbReference>
<comment type="caution">
    <text evidence="8">The sequence shown here is derived from an EMBL/GenBank/DDBJ whole genome shotgun (WGS) entry which is preliminary data.</text>
</comment>
<dbReference type="GO" id="GO:0005524">
    <property type="term" value="F:ATP binding"/>
    <property type="evidence" value="ECO:0007669"/>
    <property type="project" value="UniProtKB-UniRule"/>
</dbReference>
<gene>
    <name evidence="8" type="ORF">GDO86_016483</name>
</gene>
<keyword evidence="1 5" id="KW-0723">Serine/threonine-protein kinase</keyword>
<dbReference type="PANTHER" id="PTHR44329">
    <property type="entry name" value="SERINE/THREONINE-PROTEIN KINASE TNNI3K-RELATED"/>
    <property type="match status" value="1"/>
</dbReference>
<keyword evidence="9" id="KW-1185">Reference proteome</keyword>
<keyword evidence="1 5" id="KW-0418">Kinase</keyword>
<evidence type="ECO:0000256" key="3">
    <source>
        <dbReference type="ARBA" id="ARBA00022840"/>
    </source>
</evidence>
<dbReference type="PROSITE" id="PS00107">
    <property type="entry name" value="PROTEIN_KINASE_ATP"/>
    <property type="match status" value="1"/>
</dbReference>
<dbReference type="InterPro" id="IPR011029">
    <property type="entry name" value="DEATH-like_dom_sf"/>
</dbReference>
<dbReference type="GO" id="GO:0042981">
    <property type="term" value="P:regulation of apoptotic process"/>
    <property type="evidence" value="ECO:0007669"/>
    <property type="project" value="InterPro"/>
</dbReference>
<feature type="domain" description="Protein kinase" evidence="6">
    <location>
        <begin position="9"/>
        <end position="276"/>
    </location>
</feature>
<accession>A0A8T2JX92</accession>
<dbReference type="Gene3D" id="1.10.533.10">
    <property type="entry name" value="Death Domain, Fas"/>
    <property type="match status" value="1"/>
</dbReference>
<name>A0A8T2JX92_9PIPI</name>
<dbReference type="InterPro" id="IPR017441">
    <property type="entry name" value="Protein_kinase_ATP_BS"/>
</dbReference>
<evidence type="ECO:0000256" key="1">
    <source>
        <dbReference type="ARBA" id="ARBA00022527"/>
    </source>
</evidence>
<dbReference type="PROSITE" id="PS50209">
    <property type="entry name" value="CARD"/>
    <property type="match status" value="1"/>
</dbReference>
<dbReference type="InterPro" id="IPR000719">
    <property type="entry name" value="Prot_kinase_dom"/>
</dbReference>
<dbReference type="AlphaFoldDB" id="A0A8T2JX92"/>
<dbReference type="SUPFAM" id="SSF47986">
    <property type="entry name" value="DEATH domain"/>
    <property type="match status" value="1"/>
</dbReference>
<dbReference type="InterPro" id="IPR008271">
    <property type="entry name" value="Ser/Thr_kinase_AS"/>
</dbReference>
<dbReference type="CDD" id="cd01671">
    <property type="entry name" value="CARD"/>
    <property type="match status" value="1"/>
</dbReference>
<organism evidence="8 9">
    <name type="scientific">Hymenochirus boettgeri</name>
    <name type="common">Congo dwarf clawed frog</name>
    <dbReference type="NCBI Taxonomy" id="247094"/>
    <lineage>
        <taxon>Eukaryota</taxon>
        <taxon>Metazoa</taxon>
        <taxon>Chordata</taxon>
        <taxon>Craniata</taxon>
        <taxon>Vertebrata</taxon>
        <taxon>Euteleostomi</taxon>
        <taxon>Amphibia</taxon>
        <taxon>Batrachia</taxon>
        <taxon>Anura</taxon>
        <taxon>Pipoidea</taxon>
        <taxon>Pipidae</taxon>
        <taxon>Pipinae</taxon>
        <taxon>Hymenochirus</taxon>
    </lineage>
</organism>
<dbReference type="Gene3D" id="1.10.510.10">
    <property type="entry name" value="Transferase(Phosphotransferase) domain 1"/>
    <property type="match status" value="1"/>
</dbReference>
<dbReference type="PANTHER" id="PTHR44329:SF301">
    <property type="entry name" value="RECEPTOR-INTERACTING SERINE_THREONINE-PROTEIN KINASE 2"/>
    <property type="match status" value="1"/>
</dbReference>
<feature type="domain" description="CARD" evidence="7">
    <location>
        <begin position="342"/>
        <end position="428"/>
    </location>
</feature>
<evidence type="ECO:0000256" key="2">
    <source>
        <dbReference type="ARBA" id="ARBA00022741"/>
    </source>
</evidence>